<evidence type="ECO:0000259" key="3">
    <source>
        <dbReference type="PROSITE" id="PS00022"/>
    </source>
</evidence>
<gene>
    <name evidence="4" type="ORF">ATANTOWER_013387</name>
</gene>
<dbReference type="Proteomes" id="UP001345963">
    <property type="component" value="Unassembled WGS sequence"/>
</dbReference>
<dbReference type="SUPFAM" id="SSF52058">
    <property type="entry name" value="L domain-like"/>
    <property type="match status" value="1"/>
</dbReference>
<feature type="transmembrane region" description="Helical" evidence="1">
    <location>
        <begin position="205"/>
        <end position="223"/>
    </location>
</feature>
<dbReference type="PANTHER" id="PTHR15926">
    <property type="entry name" value="ALL-TRANS RETINOIC ACID-INDUCED DIFFERENTIATION FACTOR"/>
    <property type="match status" value="1"/>
</dbReference>
<keyword evidence="1" id="KW-0812">Transmembrane</keyword>
<keyword evidence="1" id="KW-1133">Transmembrane helix</keyword>
<sequence length="231" mass="25235">MKVVLSWSETAALIFILNVCFNESYQLTGLQVCSLCGGTVQNTSDVGPFCSSSAGRIDRRCCLANNNTSDPERIIGLDLSNCSLTQVKELPGASKVFMIDLSLNPIVNISEKVFLGFLGLNYMILPQDVLCPGGNVSWQKVEVKQGKRLCEGQNNMCNQTGQMSMSCPEHSLCGPYGPGFFECSCAENYQGYKCLRQGEFPVVEVFGPLAASTVVISFLVWVTQRRKAKSL</sequence>
<feature type="signal peptide" evidence="2">
    <location>
        <begin position="1"/>
        <end position="24"/>
    </location>
</feature>
<keyword evidence="5" id="KW-1185">Reference proteome</keyword>
<organism evidence="4 5">
    <name type="scientific">Ataeniobius toweri</name>
    <dbReference type="NCBI Taxonomy" id="208326"/>
    <lineage>
        <taxon>Eukaryota</taxon>
        <taxon>Metazoa</taxon>
        <taxon>Chordata</taxon>
        <taxon>Craniata</taxon>
        <taxon>Vertebrata</taxon>
        <taxon>Euteleostomi</taxon>
        <taxon>Actinopterygii</taxon>
        <taxon>Neopterygii</taxon>
        <taxon>Teleostei</taxon>
        <taxon>Neoteleostei</taxon>
        <taxon>Acanthomorphata</taxon>
        <taxon>Ovalentaria</taxon>
        <taxon>Atherinomorphae</taxon>
        <taxon>Cyprinodontiformes</taxon>
        <taxon>Goodeidae</taxon>
        <taxon>Ataeniobius</taxon>
    </lineage>
</organism>
<dbReference type="PROSITE" id="PS00022">
    <property type="entry name" value="EGF_1"/>
    <property type="match status" value="1"/>
</dbReference>
<evidence type="ECO:0000313" key="4">
    <source>
        <dbReference type="EMBL" id="MED6236726.1"/>
    </source>
</evidence>
<name>A0ABU7AEX9_9TELE</name>
<proteinExistence type="predicted"/>
<comment type="caution">
    <text evidence="4">The sequence shown here is derived from an EMBL/GenBank/DDBJ whole genome shotgun (WGS) entry which is preliminary data.</text>
</comment>
<dbReference type="PANTHER" id="PTHR15926:SF1">
    <property type="entry name" value="ALL-TRANS RETINOIC ACID-INDUCED DIFFERENTIATION FACTOR"/>
    <property type="match status" value="1"/>
</dbReference>
<dbReference type="InterPro" id="IPR000742">
    <property type="entry name" value="EGF"/>
</dbReference>
<keyword evidence="2" id="KW-0732">Signal</keyword>
<feature type="domain" description="EGF-like" evidence="3">
    <location>
        <begin position="183"/>
        <end position="194"/>
    </location>
</feature>
<accession>A0ABU7AEX9</accession>
<feature type="chain" id="PRO_5045137024" description="EGF-like domain-containing protein" evidence="2">
    <location>
        <begin position="25"/>
        <end position="231"/>
    </location>
</feature>
<protein>
    <recommendedName>
        <fullName evidence="3">EGF-like domain-containing protein</fullName>
    </recommendedName>
</protein>
<keyword evidence="1" id="KW-0472">Membrane</keyword>
<dbReference type="InterPro" id="IPR042350">
    <property type="entry name" value="ATRAID"/>
</dbReference>
<evidence type="ECO:0000313" key="5">
    <source>
        <dbReference type="Proteomes" id="UP001345963"/>
    </source>
</evidence>
<dbReference type="EMBL" id="JAHUTI010012656">
    <property type="protein sequence ID" value="MED6236726.1"/>
    <property type="molecule type" value="Genomic_DNA"/>
</dbReference>
<evidence type="ECO:0000256" key="1">
    <source>
        <dbReference type="SAM" id="Phobius"/>
    </source>
</evidence>
<reference evidence="4 5" key="1">
    <citation type="submission" date="2021-07" db="EMBL/GenBank/DDBJ databases">
        <authorList>
            <person name="Palmer J.M."/>
        </authorList>
    </citation>
    <scope>NUCLEOTIDE SEQUENCE [LARGE SCALE GENOMIC DNA]</scope>
    <source>
        <strain evidence="4 5">AT_MEX2019</strain>
        <tissue evidence="4">Muscle</tissue>
    </source>
</reference>
<evidence type="ECO:0000256" key="2">
    <source>
        <dbReference type="SAM" id="SignalP"/>
    </source>
</evidence>